<reference evidence="3" key="1">
    <citation type="journal article" date="2021" name="BMC Genomics">
        <title>Chromosome-level genome assembly and manually-curated proteome of model necrotroph Parastagonospora nodorum Sn15 reveals a genome-wide trove of candidate effector homologs, and redundancy of virulence-related functions within an accessory chromosome.</title>
        <authorList>
            <person name="Bertazzoni S."/>
            <person name="Jones D.A.B."/>
            <person name="Phan H.T."/>
            <person name="Tan K.-C."/>
            <person name="Hane J.K."/>
        </authorList>
    </citation>
    <scope>NUCLEOTIDE SEQUENCE [LARGE SCALE GENOMIC DNA]</scope>
    <source>
        <strain evidence="3">SN15 / ATCC MYA-4574 / FGSC 10173)</strain>
    </source>
</reference>
<accession>A0A7U2EQD0</accession>
<organism evidence="2 3">
    <name type="scientific">Phaeosphaeria nodorum (strain SN15 / ATCC MYA-4574 / FGSC 10173)</name>
    <name type="common">Glume blotch fungus</name>
    <name type="synonym">Parastagonospora nodorum</name>
    <dbReference type="NCBI Taxonomy" id="321614"/>
    <lineage>
        <taxon>Eukaryota</taxon>
        <taxon>Fungi</taxon>
        <taxon>Dikarya</taxon>
        <taxon>Ascomycota</taxon>
        <taxon>Pezizomycotina</taxon>
        <taxon>Dothideomycetes</taxon>
        <taxon>Pleosporomycetidae</taxon>
        <taxon>Pleosporales</taxon>
        <taxon>Pleosporineae</taxon>
        <taxon>Phaeosphaeriaceae</taxon>
        <taxon>Parastagonospora</taxon>
    </lineage>
</organism>
<feature type="compositionally biased region" description="Basic and acidic residues" evidence="1">
    <location>
        <begin position="87"/>
        <end position="99"/>
    </location>
</feature>
<dbReference type="Proteomes" id="UP000663193">
    <property type="component" value="Chromosome 1"/>
</dbReference>
<sequence length="99" mass="10625">MGFGKEASCVCGCGCGSWRGFVVAANRGVVVDYWVGILGTPPTEDNTTLNDRSDSMIGGHGKEAVCETPSRKLLDRKSGKGANYLDDDTKLERPKSKKK</sequence>
<feature type="region of interest" description="Disordered" evidence="1">
    <location>
        <begin position="41"/>
        <end position="99"/>
    </location>
</feature>
<feature type="compositionally biased region" description="Basic and acidic residues" evidence="1">
    <location>
        <begin position="60"/>
        <end position="78"/>
    </location>
</feature>
<gene>
    <name evidence="2" type="ORF">JI435_426150</name>
</gene>
<dbReference type="VEuPathDB" id="FungiDB:JI435_426150"/>
<dbReference type="EMBL" id="CP069023">
    <property type="protein sequence ID" value="QRC90932.1"/>
    <property type="molecule type" value="Genomic_DNA"/>
</dbReference>
<keyword evidence="3" id="KW-1185">Reference proteome</keyword>
<protein>
    <submittedName>
        <fullName evidence="2">Uncharacterized protein</fullName>
    </submittedName>
</protein>
<name>A0A7U2EQD0_PHANO</name>
<proteinExistence type="predicted"/>
<dbReference type="AlphaFoldDB" id="A0A7U2EQD0"/>
<evidence type="ECO:0000313" key="2">
    <source>
        <dbReference type="EMBL" id="QRC90932.1"/>
    </source>
</evidence>
<evidence type="ECO:0000256" key="1">
    <source>
        <dbReference type="SAM" id="MobiDB-lite"/>
    </source>
</evidence>
<evidence type="ECO:0000313" key="3">
    <source>
        <dbReference type="Proteomes" id="UP000663193"/>
    </source>
</evidence>